<reference evidence="4" key="1">
    <citation type="submission" date="2022-04" db="EMBL/GenBank/DDBJ databases">
        <title>Carnegiea gigantea Genome sequencing and assembly v2.</title>
        <authorList>
            <person name="Copetti D."/>
            <person name="Sanderson M.J."/>
            <person name="Burquez A."/>
            <person name="Wojciechowski M.F."/>
        </authorList>
    </citation>
    <scope>NUCLEOTIDE SEQUENCE</scope>
    <source>
        <strain evidence="4">SGP5-SGP5p</strain>
        <tissue evidence="4">Aerial part</tissue>
    </source>
</reference>
<evidence type="ECO:0000313" key="4">
    <source>
        <dbReference type="EMBL" id="KAJ8442919.1"/>
    </source>
</evidence>
<dbReference type="PANTHER" id="PTHR32295:SF126">
    <property type="entry name" value="PROTEIN IQ-DOMAIN 8"/>
    <property type="match status" value="1"/>
</dbReference>
<feature type="region of interest" description="Disordered" evidence="3">
    <location>
        <begin position="277"/>
        <end position="330"/>
    </location>
</feature>
<dbReference type="Gene3D" id="1.20.5.190">
    <property type="match status" value="1"/>
</dbReference>
<dbReference type="Proteomes" id="UP001153076">
    <property type="component" value="Unassembled WGS sequence"/>
</dbReference>
<dbReference type="AlphaFoldDB" id="A0A9Q1QIC6"/>
<evidence type="ECO:0000256" key="3">
    <source>
        <dbReference type="SAM" id="MobiDB-lite"/>
    </source>
</evidence>
<feature type="compositionally biased region" description="Polar residues" evidence="3">
    <location>
        <begin position="38"/>
        <end position="47"/>
    </location>
</feature>
<name>A0A9Q1QIC6_9CARY</name>
<comment type="caution">
    <text evidence="4">The sequence shown here is derived from an EMBL/GenBank/DDBJ whole genome shotgun (WGS) entry which is preliminary data.</text>
</comment>
<dbReference type="OrthoDB" id="671489at2759"/>
<dbReference type="PANTHER" id="PTHR32295">
    <property type="entry name" value="IQ-DOMAIN 5-RELATED"/>
    <property type="match status" value="1"/>
</dbReference>
<dbReference type="Pfam" id="PF00612">
    <property type="entry name" value="IQ"/>
    <property type="match status" value="2"/>
</dbReference>
<dbReference type="GO" id="GO:0005516">
    <property type="term" value="F:calmodulin binding"/>
    <property type="evidence" value="ECO:0007669"/>
    <property type="project" value="UniProtKB-KW"/>
</dbReference>
<evidence type="ECO:0000256" key="1">
    <source>
        <dbReference type="ARBA" id="ARBA00022860"/>
    </source>
</evidence>
<proteinExistence type="inferred from homology"/>
<organism evidence="4 5">
    <name type="scientific">Carnegiea gigantea</name>
    <dbReference type="NCBI Taxonomy" id="171969"/>
    <lineage>
        <taxon>Eukaryota</taxon>
        <taxon>Viridiplantae</taxon>
        <taxon>Streptophyta</taxon>
        <taxon>Embryophyta</taxon>
        <taxon>Tracheophyta</taxon>
        <taxon>Spermatophyta</taxon>
        <taxon>Magnoliopsida</taxon>
        <taxon>eudicotyledons</taxon>
        <taxon>Gunneridae</taxon>
        <taxon>Pentapetalae</taxon>
        <taxon>Caryophyllales</taxon>
        <taxon>Cactineae</taxon>
        <taxon>Cactaceae</taxon>
        <taxon>Cactoideae</taxon>
        <taxon>Echinocereeae</taxon>
        <taxon>Carnegiea</taxon>
    </lineage>
</organism>
<evidence type="ECO:0000256" key="2">
    <source>
        <dbReference type="ARBA" id="ARBA00024341"/>
    </source>
</evidence>
<feature type="compositionally biased region" description="Low complexity" evidence="3">
    <location>
        <begin position="296"/>
        <end position="315"/>
    </location>
</feature>
<dbReference type="SMART" id="SM00015">
    <property type="entry name" value="IQ"/>
    <property type="match status" value="2"/>
</dbReference>
<feature type="region of interest" description="Disordered" evidence="3">
    <location>
        <begin position="1"/>
        <end position="57"/>
    </location>
</feature>
<protein>
    <submittedName>
        <fullName evidence="4">Uncharacterized protein</fullName>
    </submittedName>
</protein>
<dbReference type="PROSITE" id="PS50096">
    <property type="entry name" value="IQ"/>
    <property type="match status" value="2"/>
</dbReference>
<dbReference type="CDD" id="cd23767">
    <property type="entry name" value="IQCD"/>
    <property type="match status" value="1"/>
</dbReference>
<keyword evidence="5" id="KW-1185">Reference proteome</keyword>
<feature type="compositionally biased region" description="Basic and acidic residues" evidence="3">
    <location>
        <begin position="18"/>
        <end position="28"/>
    </location>
</feature>
<gene>
    <name evidence="4" type="ORF">Cgig2_022285</name>
</gene>
<sequence length="407" mass="45740">MGASGNWLKSLIALKKSHPNDHEKSGEKTKKRWRLWRNPSSKTAGGQSESSDLPSSADSGLHAAMAAVIRAPSKNFLMVRQEWAAIRIQTAFRAFLARRALRALKALVKLQAIVRGRLVRKQAAVTLRCMQALVRAQAHVKAHRVRMALEGQPGLKSLANHQVDPVKQAEEGWCDIRGSAEEVRTKLQMRQEAAIKRERAISYSLSTQQLGASPILTPGKKKLVTPVRPPKLDKSSFGWSWLDRWMAAKPWESRLMEEVRGPEILCMSPLTKISPKHSSRLRVGFSEPSSKHLLEETSTSTSSMSASKTPLSSSTEKTDESGSSKPRYMNLTASNRAKQLLDSKSSSYSSSIQRRPLREIQNHHLSMIRSRFSGEARTSFDSVPHSVHICEDLYPPLQVDRYEWRYR</sequence>
<keyword evidence="1" id="KW-0112">Calmodulin-binding</keyword>
<comment type="similarity">
    <text evidence="2">Belongs to the IQD family.</text>
</comment>
<accession>A0A9Q1QIC6</accession>
<dbReference type="InterPro" id="IPR000048">
    <property type="entry name" value="IQ_motif_EF-hand-BS"/>
</dbReference>
<feature type="compositionally biased region" description="Low complexity" evidence="3">
    <location>
        <begin position="48"/>
        <end position="57"/>
    </location>
</feature>
<dbReference type="EMBL" id="JAKOGI010000132">
    <property type="protein sequence ID" value="KAJ8442919.1"/>
    <property type="molecule type" value="Genomic_DNA"/>
</dbReference>
<evidence type="ECO:0000313" key="5">
    <source>
        <dbReference type="Proteomes" id="UP001153076"/>
    </source>
</evidence>